<comment type="pathway">
    <text evidence="2 11">Amino-acid biosynthesis; L-arginine biosynthesis; carbamoyl phosphate from bicarbonate: step 1/1.</text>
</comment>
<evidence type="ECO:0000256" key="3">
    <source>
        <dbReference type="ARBA" id="ARBA00007800"/>
    </source>
</evidence>
<dbReference type="InterPro" id="IPR006274">
    <property type="entry name" value="CarbamoylP_synth_ssu"/>
</dbReference>
<evidence type="ECO:0000313" key="14">
    <source>
        <dbReference type="EMBL" id="HGZ43953.1"/>
    </source>
</evidence>
<evidence type="ECO:0000256" key="2">
    <source>
        <dbReference type="ARBA" id="ARBA00005077"/>
    </source>
</evidence>
<keyword evidence="11" id="KW-0028">Amino-acid biosynthesis</keyword>
<comment type="pathway">
    <text evidence="1 11">Pyrimidine metabolism; UMP biosynthesis via de novo pathway; (S)-dihydroorotate from bicarbonate: step 1/3.</text>
</comment>
<dbReference type="InterPro" id="IPR050472">
    <property type="entry name" value="Anth_synth/Amidotransfase"/>
</dbReference>
<dbReference type="NCBIfam" id="NF009475">
    <property type="entry name" value="PRK12838.1"/>
    <property type="match status" value="1"/>
</dbReference>
<evidence type="ECO:0000256" key="10">
    <source>
        <dbReference type="ARBA" id="ARBA00049285"/>
    </source>
</evidence>
<comment type="function">
    <text evidence="11">Small subunit of the glutamine-dependent carbamoyl phosphate synthetase (CPSase). CPSase catalyzes the formation of carbamoyl phosphate from the ammonia moiety of glutamine, carbonate, and phosphate donated by ATP, constituting the first step of 2 biosynthetic pathways, one leading to arginine and/or urea and the other to pyrimidine nucleotides. The small subunit (glutamine amidotransferase) binds and cleaves glutamine to supply the large subunit with the substrate ammonia.</text>
</comment>
<dbReference type="PRINTS" id="PR00097">
    <property type="entry name" value="ANTSNTHASEII"/>
</dbReference>
<sequence>MTRRPPALLALEDGRVFRGEAFGALAETTGEVVFNTAMTGYQEVLSDPSYCGQMVTFTYPLLGNYGVNDADWESSGVRAQAMICREVEDVPSSWRATGSLHALLERHGVPGICGIDTRALTRHLRERGVMRGCLSSVDADADALVEKARRSPSMLGLALADLVTTVEPYWWTEAGPAEAPDPADDGRPLCVVVDYGVKWNILRRLRAEGFRVRVLPARATAADVLALAPAGVLLSNGPGDPEPLDFAAETARGVAAAVPTFGICLGHQILGLAFGARTRKLKFGHRGANHPVVDRRTGAVEVTSQNHGFMVDADTLPPGEFELTHWSGNDGTLEGMVHRALPVLACQYHPEAGPGPHDARTWFRAFRAAVDRAAGAAPRRAPRAARPAAKPAAGRSR</sequence>
<dbReference type="GO" id="GO:0006526">
    <property type="term" value="P:L-arginine biosynthetic process"/>
    <property type="evidence" value="ECO:0007669"/>
    <property type="project" value="UniProtKB-UniRule"/>
</dbReference>
<comment type="caution">
    <text evidence="14">The sequence shown here is derived from an EMBL/GenBank/DDBJ whole genome shotgun (WGS) entry which is preliminary data.</text>
</comment>
<dbReference type="PANTHER" id="PTHR43418:SF7">
    <property type="entry name" value="CARBAMOYL-PHOSPHATE SYNTHASE SMALL CHAIN"/>
    <property type="match status" value="1"/>
</dbReference>
<keyword evidence="11" id="KW-0055">Arginine biosynthesis</keyword>
<protein>
    <recommendedName>
        <fullName evidence="11">Carbamoyl phosphate synthase small chain</fullName>
        <ecNumber evidence="11">6.3.5.5</ecNumber>
    </recommendedName>
    <alternativeName>
        <fullName evidence="11">Carbamoyl phosphate synthetase glutamine chain</fullName>
    </alternativeName>
</protein>
<dbReference type="PRINTS" id="PR00096">
    <property type="entry name" value="GATASE"/>
</dbReference>
<dbReference type="PROSITE" id="PS51273">
    <property type="entry name" value="GATASE_TYPE_1"/>
    <property type="match status" value="1"/>
</dbReference>
<comment type="catalytic activity">
    <reaction evidence="10 11">
        <text>L-glutamine + H2O = L-glutamate + NH4(+)</text>
        <dbReference type="Rhea" id="RHEA:15889"/>
        <dbReference type="ChEBI" id="CHEBI:15377"/>
        <dbReference type="ChEBI" id="CHEBI:28938"/>
        <dbReference type="ChEBI" id="CHEBI:29985"/>
        <dbReference type="ChEBI" id="CHEBI:58359"/>
    </reaction>
</comment>
<name>A0A832I7C1_UNCEI</name>
<dbReference type="UniPathway" id="UPA00068">
    <property type="reaction ID" value="UER00171"/>
</dbReference>
<dbReference type="GO" id="GO:0004088">
    <property type="term" value="F:carbamoyl-phosphate synthase (glutamine-hydrolyzing) activity"/>
    <property type="evidence" value="ECO:0007669"/>
    <property type="project" value="UniProtKB-UniRule"/>
</dbReference>
<evidence type="ECO:0000256" key="1">
    <source>
        <dbReference type="ARBA" id="ARBA00004812"/>
    </source>
</evidence>
<evidence type="ECO:0000256" key="11">
    <source>
        <dbReference type="HAMAP-Rule" id="MF_01209"/>
    </source>
</evidence>
<dbReference type="Pfam" id="PF00117">
    <property type="entry name" value="GATase"/>
    <property type="match status" value="1"/>
</dbReference>
<organism evidence="14">
    <name type="scientific">Eiseniibacteriota bacterium</name>
    <dbReference type="NCBI Taxonomy" id="2212470"/>
    <lineage>
        <taxon>Bacteria</taxon>
        <taxon>Candidatus Eiseniibacteriota</taxon>
    </lineage>
</organism>
<dbReference type="GO" id="GO:0006541">
    <property type="term" value="P:glutamine metabolic process"/>
    <property type="evidence" value="ECO:0007669"/>
    <property type="project" value="InterPro"/>
</dbReference>
<dbReference type="InterPro" id="IPR029062">
    <property type="entry name" value="Class_I_gatase-like"/>
</dbReference>
<feature type="binding site" evidence="11">
    <location>
        <position position="268"/>
    </location>
    <ligand>
        <name>L-glutamine</name>
        <dbReference type="ChEBI" id="CHEBI:58359"/>
    </ligand>
</feature>
<reference evidence="14" key="1">
    <citation type="journal article" date="2020" name="mSystems">
        <title>Genome- and Community-Level Interaction Insights into Carbon Utilization and Element Cycling Functions of Hydrothermarchaeota in Hydrothermal Sediment.</title>
        <authorList>
            <person name="Zhou Z."/>
            <person name="Liu Y."/>
            <person name="Xu W."/>
            <person name="Pan J."/>
            <person name="Luo Z.H."/>
            <person name="Li M."/>
        </authorList>
    </citation>
    <scope>NUCLEOTIDE SEQUENCE [LARGE SCALE GENOMIC DNA]</scope>
    <source>
        <strain evidence="14">SpSt-381</strain>
    </source>
</reference>
<keyword evidence="7 11" id="KW-0315">Glutamine amidotransferase</keyword>
<gene>
    <name evidence="11 14" type="primary">carA</name>
    <name evidence="14" type="ORF">ENR23_11130</name>
</gene>
<feature type="active site" evidence="11">
    <location>
        <position position="351"/>
    </location>
</feature>
<dbReference type="EMBL" id="DSQF01000022">
    <property type="protein sequence ID" value="HGZ43953.1"/>
    <property type="molecule type" value="Genomic_DNA"/>
</dbReference>
<evidence type="ECO:0000256" key="4">
    <source>
        <dbReference type="ARBA" id="ARBA00022598"/>
    </source>
</evidence>
<proteinExistence type="inferred from homology"/>
<accession>A0A832I7C1</accession>
<evidence type="ECO:0000256" key="7">
    <source>
        <dbReference type="ARBA" id="ARBA00022962"/>
    </source>
</evidence>
<dbReference type="NCBIfam" id="TIGR01368">
    <property type="entry name" value="CPSaseIIsmall"/>
    <property type="match status" value="1"/>
</dbReference>
<dbReference type="SUPFAM" id="SSF52317">
    <property type="entry name" value="Class I glutamine amidotransferase-like"/>
    <property type="match status" value="1"/>
</dbReference>
<feature type="binding site" evidence="11">
    <location>
        <position position="309"/>
    </location>
    <ligand>
        <name>L-glutamine</name>
        <dbReference type="ChEBI" id="CHEBI:58359"/>
    </ligand>
</feature>
<evidence type="ECO:0000256" key="12">
    <source>
        <dbReference type="SAM" id="MobiDB-lite"/>
    </source>
</evidence>
<comment type="subunit">
    <text evidence="11">Composed of two chains; the small (or glutamine) chain promotes the hydrolysis of glutamine to ammonia, which is used by the large (or ammonia) chain to synthesize carbamoyl phosphate. Tetramer of heterodimers (alpha,beta)4.</text>
</comment>
<comment type="similarity">
    <text evidence="3 11">Belongs to the CarA family.</text>
</comment>
<feature type="active site" evidence="11">
    <location>
        <position position="349"/>
    </location>
</feature>
<dbReference type="InterPro" id="IPR035686">
    <property type="entry name" value="CPSase_GATase1"/>
</dbReference>
<feature type="domain" description="Carbamoyl-phosphate synthase small subunit N-terminal" evidence="13">
    <location>
        <begin position="5"/>
        <end position="135"/>
    </location>
</feature>
<dbReference type="InterPro" id="IPR017926">
    <property type="entry name" value="GATASE"/>
</dbReference>
<feature type="region of interest" description="CPSase" evidence="11">
    <location>
        <begin position="1"/>
        <end position="187"/>
    </location>
</feature>
<dbReference type="PANTHER" id="PTHR43418">
    <property type="entry name" value="MULTIFUNCTIONAL TRYPTOPHAN BIOSYNTHESIS PROTEIN-RELATED"/>
    <property type="match status" value="1"/>
</dbReference>
<evidence type="ECO:0000256" key="5">
    <source>
        <dbReference type="ARBA" id="ARBA00022741"/>
    </source>
</evidence>
<dbReference type="PRINTS" id="PR00099">
    <property type="entry name" value="CPSGATASE"/>
</dbReference>
<dbReference type="EC" id="6.3.5.5" evidence="11"/>
<feature type="binding site" evidence="11">
    <location>
        <position position="239"/>
    </location>
    <ligand>
        <name>L-glutamine</name>
        <dbReference type="ChEBI" id="CHEBI:58359"/>
    </ligand>
</feature>
<dbReference type="CDD" id="cd01744">
    <property type="entry name" value="GATase1_CPSase"/>
    <property type="match status" value="1"/>
</dbReference>
<feature type="binding site" evidence="11">
    <location>
        <position position="308"/>
    </location>
    <ligand>
        <name>L-glutamine</name>
        <dbReference type="ChEBI" id="CHEBI:58359"/>
    </ligand>
</feature>
<evidence type="ECO:0000256" key="9">
    <source>
        <dbReference type="ARBA" id="ARBA00048816"/>
    </source>
</evidence>
<evidence type="ECO:0000256" key="6">
    <source>
        <dbReference type="ARBA" id="ARBA00022840"/>
    </source>
</evidence>
<dbReference type="Pfam" id="PF00988">
    <property type="entry name" value="CPSase_sm_chain"/>
    <property type="match status" value="1"/>
</dbReference>
<dbReference type="SUPFAM" id="SSF52021">
    <property type="entry name" value="Carbamoyl phosphate synthetase, small subunit N-terminal domain"/>
    <property type="match status" value="1"/>
</dbReference>
<keyword evidence="5 11" id="KW-0547">Nucleotide-binding</keyword>
<dbReference type="Gene3D" id="3.40.50.880">
    <property type="match status" value="1"/>
</dbReference>
<dbReference type="GO" id="GO:0005524">
    <property type="term" value="F:ATP binding"/>
    <property type="evidence" value="ECO:0007669"/>
    <property type="project" value="UniProtKB-UniRule"/>
</dbReference>
<keyword evidence="8 11" id="KW-0665">Pyrimidine biosynthesis</keyword>
<dbReference type="AlphaFoldDB" id="A0A832I7C1"/>
<feature type="region of interest" description="Disordered" evidence="12">
    <location>
        <begin position="374"/>
        <end position="397"/>
    </location>
</feature>
<dbReference type="GO" id="GO:0044205">
    <property type="term" value="P:'de novo' UMP biosynthetic process"/>
    <property type="evidence" value="ECO:0007669"/>
    <property type="project" value="UniProtKB-UniRule"/>
</dbReference>
<dbReference type="FunFam" id="3.50.30.20:FF:000001">
    <property type="entry name" value="Carbamoyl-phosphate synthase small chain"/>
    <property type="match status" value="1"/>
</dbReference>
<feature type="binding site" evidence="11">
    <location>
        <position position="237"/>
    </location>
    <ligand>
        <name>L-glutamine</name>
        <dbReference type="ChEBI" id="CHEBI:58359"/>
    </ligand>
</feature>
<comment type="catalytic activity">
    <reaction evidence="9 11">
        <text>hydrogencarbonate + L-glutamine + 2 ATP + H2O = carbamoyl phosphate + L-glutamate + 2 ADP + phosphate + 2 H(+)</text>
        <dbReference type="Rhea" id="RHEA:18633"/>
        <dbReference type="ChEBI" id="CHEBI:15377"/>
        <dbReference type="ChEBI" id="CHEBI:15378"/>
        <dbReference type="ChEBI" id="CHEBI:17544"/>
        <dbReference type="ChEBI" id="CHEBI:29985"/>
        <dbReference type="ChEBI" id="CHEBI:30616"/>
        <dbReference type="ChEBI" id="CHEBI:43474"/>
        <dbReference type="ChEBI" id="CHEBI:58228"/>
        <dbReference type="ChEBI" id="CHEBI:58359"/>
        <dbReference type="ChEBI" id="CHEBI:456216"/>
        <dbReference type="EC" id="6.3.5.5"/>
    </reaction>
</comment>
<dbReference type="HAMAP" id="MF_01209">
    <property type="entry name" value="CPSase_S_chain"/>
    <property type="match status" value="1"/>
</dbReference>
<dbReference type="UniPathway" id="UPA00070">
    <property type="reaction ID" value="UER00115"/>
</dbReference>
<dbReference type="SMART" id="SM01097">
    <property type="entry name" value="CPSase_sm_chain"/>
    <property type="match status" value="1"/>
</dbReference>
<dbReference type="InterPro" id="IPR036480">
    <property type="entry name" value="CarbP_synth_ssu_N_sf"/>
</dbReference>
<dbReference type="InterPro" id="IPR002474">
    <property type="entry name" value="CarbamoylP_synth_ssu_N"/>
</dbReference>
<keyword evidence="6 11" id="KW-0067">ATP-binding</keyword>
<evidence type="ECO:0000259" key="13">
    <source>
        <dbReference type="SMART" id="SM01097"/>
    </source>
</evidence>
<feature type="binding site" evidence="11">
    <location>
        <position position="306"/>
    </location>
    <ligand>
        <name>L-glutamine</name>
        <dbReference type="ChEBI" id="CHEBI:58359"/>
    </ligand>
</feature>
<feature type="active site" description="Nucleophile" evidence="11">
    <location>
        <position position="264"/>
    </location>
</feature>
<dbReference type="GO" id="GO:0006207">
    <property type="term" value="P:'de novo' pyrimidine nucleobase biosynthetic process"/>
    <property type="evidence" value="ECO:0007669"/>
    <property type="project" value="InterPro"/>
</dbReference>
<keyword evidence="4 11" id="KW-0436">Ligase</keyword>
<evidence type="ECO:0000256" key="8">
    <source>
        <dbReference type="ARBA" id="ARBA00022975"/>
    </source>
</evidence>
<feature type="binding site" evidence="11">
    <location>
        <position position="49"/>
    </location>
    <ligand>
        <name>L-glutamine</name>
        <dbReference type="ChEBI" id="CHEBI:58359"/>
    </ligand>
</feature>
<feature type="binding site" evidence="11">
    <location>
        <position position="265"/>
    </location>
    <ligand>
        <name>L-glutamine</name>
        <dbReference type="ChEBI" id="CHEBI:58359"/>
    </ligand>
</feature>
<dbReference type="Gene3D" id="3.50.30.20">
    <property type="entry name" value="Carbamoyl-phosphate synthase small subunit, N-terminal domain"/>
    <property type="match status" value="1"/>
</dbReference>